<proteinExistence type="predicted"/>
<sequence>MDQKNQEQPREQENHAPTGTQVNGENQNHSNQIMQLPHPLIHSAGASTFSSYLSRDPFQHFPHKYFNQQNLQTKLATFWAIQNDEIRETMDFKTHRIPLLRIKKIMKADEQVNKISADAPILFAKACEMFIMELTIRSWANADFNRRRTLHKGDIASAISNTDVFDFLVDIVPKEDTMEHDIFKDIPRSECVPLRNVNVPYYVPVSLQPQYVPMQPQYAAGPSYSYGPQGMLMGGHVLNQPYYNMQQLPQPFANQRFAIQKQENDESNDLRGSEN</sequence>
<evidence type="ECO:0000313" key="2">
    <source>
        <dbReference type="Proteomes" id="UP001177021"/>
    </source>
</evidence>
<organism evidence="1 2">
    <name type="scientific">Trifolium pratense</name>
    <name type="common">Red clover</name>
    <dbReference type="NCBI Taxonomy" id="57577"/>
    <lineage>
        <taxon>Eukaryota</taxon>
        <taxon>Viridiplantae</taxon>
        <taxon>Streptophyta</taxon>
        <taxon>Embryophyta</taxon>
        <taxon>Tracheophyta</taxon>
        <taxon>Spermatophyta</taxon>
        <taxon>Magnoliopsida</taxon>
        <taxon>eudicotyledons</taxon>
        <taxon>Gunneridae</taxon>
        <taxon>Pentapetalae</taxon>
        <taxon>rosids</taxon>
        <taxon>fabids</taxon>
        <taxon>Fabales</taxon>
        <taxon>Fabaceae</taxon>
        <taxon>Papilionoideae</taxon>
        <taxon>50 kb inversion clade</taxon>
        <taxon>NPAAA clade</taxon>
        <taxon>Hologalegina</taxon>
        <taxon>IRL clade</taxon>
        <taxon>Trifolieae</taxon>
        <taxon>Trifolium</taxon>
    </lineage>
</organism>
<dbReference type="EMBL" id="CASHSV030000311">
    <property type="protein sequence ID" value="CAJ2658365.1"/>
    <property type="molecule type" value="Genomic_DNA"/>
</dbReference>
<accession>A0ACB0KM98</accession>
<protein>
    <submittedName>
        <fullName evidence="1">Uncharacterized protein</fullName>
    </submittedName>
</protein>
<dbReference type="Proteomes" id="UP001177021">
    <property type="component" value="Unassembled WGS sequence"/>
</dbReference>
<name>A0ACB0KM98_TRIPR</name>
<comment type="caution">
    <text evidence="1">The sequence shown here is derived from an EMBL/GenBank/DDBJ whole genome shotgun (WGS) entry which is preliminary data.</text>
</comment>
<evidence type="ECO:0000313" key="1">
    <source>
        <dbReference type="EMBL" id="CAJ2658365.1"/>
    </source>
</evidence>
<keyword evidence="2" id="KW-1185">Reference proteome</keyword>
<gene>
    <name evidence="1" type="ORF">MILVUS5_LOCUS24750</name>
</gene>
<reference evidence="1" key="1">
    <citation type="submission" date="2023-10" db="EMBL/GenBank/DDBJ databases">
        <authorList>
            <person name="Rodriguez Cubillos JULIANA M."/>
            <person name="De Vega J."/>
        </authorList>
    </citation>
    <scope>NUCLEOTIDE SEQUENCE</scope>
</reference>